<dbReference type="Proteomes" id="UP000649232">
    <property type="component" value="Unassembled WGS sequence"/>
</dbReference>
<sequence length="49" mass="5260">MPASCVLLGREEPSAQKCHQSTRAVSQQESSVNKSLQPESATSQQEQSA</sequence>
<proteinExistence type="predicted"/>
<feature type="compositionally biased region" description="Polar residues" evidence="1">
    <location>
        <begin position="17"/>
        <end position="49"/>
    </location>
</feature>
<comment type="caution">
    <text evidence="2">The sequence shown here is derived from an EMBL/GenBank/DDBJ whole genome shotgun (WGS) entry which is preliminary data.</text>
</comment>
<evidence type="ECO:0000313" key="3">
    <source>
        <dbReference type="Proteomes" id="UP000649232"/>
    </source>
</evidence>
<feature type="region of interest" description="Disordered" evidence="1">
    <location>
        <begin position="1"/>
        <end position="49"/>
    </location>
</feature>
<gene>
    <name evidence="2" type="ORF">JEU11_15300</name>
</gene>
<evidence type="ECO:0000256" key="1">
    <source>
        <dbReference type="SAM" id="MobiDB-lite"/>
    </source>
</evidence>
<dbReference type="RefSeq" id="WP_198825319.1">
    <property type="nucleotide sequence ID" value="NZ_JAEILT010000024.1"/>
</dbReference>
<protein>
    <submittedName>
        <fullName evidence="2">Uncharacterized protein</fullName>
    </submittedName>
</protein>
<organism evidence="2 3">
    <name type="scientific">Paraglaciecola chathamensis</name>
    <dbReference type="NCBI Taxonomy" id="368405"/>
    <lineage>
        <taxon>Bacteria</taxon>
        <taxon>Pseudomonadati</taxon>
        <taxon>Pseudomonadota</taxon>
        <taxon>Gammaproteobacteria</taxon>
        <taxon>Alteromonadales</taxon>
        <taxon>Alteromonadaceae</taxon>
        <taxon>Paraglaciecola</taxon>
    </lineage>
</organism>
<dbReference type="EMBL" id="JAEILT010000024">
    <property type="protein sequence ID" value="MBJ2137825.1"/>
    <property type="molecule type" value="Genomic_DNA"/>
</dbReference>
<name>A0ABS0WH71_9ALTE</name>
<evidence type="ECO:0000313" key="2">
    <source>
        <dbReference type="EMBL" id="MBJ2137825.1"/>
    </source>
</evidence>
<reference evidence="2 3" key="1">
    <citation type="submission" date="2020-12" db="EMBL/GenBank/DDBJ databases">
        <title>Draft genome sequences of nine environmental bacterial isolates colonizing plastic.</title>
        <authorList>
            <person name="Borre I."/>
            <person name="Sonnenschein E.C."/>
        </authorList>
    </citation>
    <scope>NUCLEOTIDE SEQUENCE [LARGE SCALE GENOMIC DNA]</scope>
    <source>
        <strain evidence="2 3">IB30</strain>
    </source>
</reference>
<accession>A0ABS0WH71</accession>